<organism evidence="1 3">
    <name type="scientific">Medicago truncatula</name>
    <name type="common">Barrel medic</name>
    <name type="synonym">Medicago tribuloides</name>
    <dbReference type="NCBI Taxonomy" id="3880"/>
    <lineage>
        <taxon>Eukaryota</taxon>
        <taxon>Viridiplantae</taxon>
        <taxon>Streptophyta</taxon>
        <taxon>Embryophyta</taxon>
        <taxon>Tracheophyta</taxon>
        <taxon>Spermatophyta</taxon>
        <taxon>Magnoliopsida</taxon>
        <taxon>eudicotyledons</taxon>
        <taxon>Gunneridae</taxon>
        <taxon>Pentapetalae</taxon>
        <taxon>rosids</taxon>
        <taxon>fabids</taxon>
        <taxon>Fabales</taxon>
        <taxon>Fabaceae</taxon>
        <taxon>Papilionoideae</taxon>
        <taxon>50 kb inversion clade</taxon>
        <taxon>NPAAA clade</taxon>
        <taxon>Hologalegina</taxon>
        <taxon>IRL clade</taxon>
        <taxon>Trifolieae</taxon>
        <taxon>Medicago</taxon>
    </lineage>
</organism>
<dbReference type="PaxDb" id="3880-AES84573"/>
<name>A0A072V8M4_MEDTR</name>
<reference evidence="2" key="3">
    <citation type="submission" date="2015-04" db="UniProtKB">
        <authorList>
            <consortium name="EnsemblPlants"/>
        </authorList>
    </citation>
    <scope>IDENTIFICATION</scope>
    <source>
        <strain evidence="2">cv. Jemalong A17</strain>
    </source>
</reference>
<sequence length="63" mass="7130">MAICTCRSHNEPYVWGLANSKERILDGLSLGAKERDLEPIGHENMKIERQNTSPHLLLLLLGF</sequence>
<dbReference type="Proteomes" id="UP000002051">
    <property type="component" value="Chromosome 2"/>
</dbReference>
<dbReference type="EMBL" id="CM001218">
    <property type="protein sequence ID" value="KEH37718.1"/>
    <property type="molecule type" value="Genomic_DNA"/>
</dbReference>
<reference evidence="1 3" key="1">
    <citation type="journal article" date="2011" name="Nature">
        <title>The Medicago genome provides insight into the evolution of rhizobial symbioses.</title>
        <authorList>
            <person name="Young N.D."/>
            <person name="Debelle F."/>
            <person name="Oldroyd G.E."/>
            <person name="Geurts R."/>
            <person name="Cannon S.B."/>
            <person name="Udvardi M.K."/>
            <person name="Benedito V.A."/>
            <person name="Mayer K.F."/>
            <person name="Gouzy J."/>
            <person name="Schoof H."/>
            <person name="Van de Peer Y."/>
            <person name="Proost S."/>
            <person name="Cook D.R."/>
            <person name="Meyers B.C."/>
            <person name="Spannagl M."/>
            <person name="Cheung F."/>
            <person name="De Mita S."/>
            <person name="Krishnakumar V."/>
            <person name="Gundlach H."/>
            <person name="Zhou S."/>
            <person name="Mudge J."/>
            <person name="Bharti A.K."/>
            <person name="Murray J.D."/>
            <person name="Naoumkina M.A."/>
            <person name="Rosen B."/>
            <person name="Silverstein K.A."/>
            <person name="Tang H."/>
            <person name="Rombauts S."/>
            <person name="Zhao P.X."/>
            <person name="Zhou P."/>
            <person name="Barbe V."/>
            <person name="Bardou P."/>
            <person name="Bechner M."/>
            <person name="Bellec A."/>
            <person name="Berger A."/>
            <person name="Berges H."/>
            <person name="Bidwell S."/>
            <person name="Bisseling T."/>
            <person name="Choisne N."/>
            <person name="Couloux A."/>
            <person name="Denny R."/>
            <person name="Deshpande S."/>
            <person name="Dai X."/>
            <person name="Doyle J.J."/>
            <person name="Dudez A.M."/>
            <person name="Farmer A.D."/>
            <person name="Fouteau S."/>
            <person name="Franken C."/>
            <person name="Gibelin C."/>
            <person name="Gish J."/>
            <person name="Goldstein S."/>
            <person name="Gonzalez A.J."/>
            <person name="Green P.J."/>
            <person name="Hallab A."/>
            <person name="Hartog M."/>
            <person name="Hua A."/>
            <person name="Humphray S.J."/>
            <person name="Jeong D.H."/>
            <person name="Jing Y."/>
            <person name="Jocker A."/>
            <person name="Kenton S.M."/>
            <person name="Kim D.J."/>
            <person name="Klee K."/>
            <person name="Lai H."/>
            <person name="Lang C."/>
            <person name="Lin S."/>
            <person name="Macmil S.L."/>
            <person name="Magdelenat G."/>
            <person name="Matthews L."/>
            <person name="McCorrison J."/>
            <person name="Monaghan E.L."/>
            <person name="Mun J.H."/>
            <person name="Najar F.Z."/>
            <person name="Nicholson C."/>
            <person name="Noirot C."/>
            <person name="O'Bleness M."/>
            <person name="Paule C.R."/>
            <person name="Poulain J."/>
            <person name="Prion F."/>
            <person name="Qin B."/>
            <person name="Qu C."/>
            <person name="Retzel E.F."/>
            <person name="Riddle C."/>
            <person name="Sallet E."/>
            <person name="Samain S."/>
            <person name="Samson N."/>
            <person name="Sanders I."/>
            <person name="Saurat O."/>
            <person name="Scarpelli C."/>
            <person name="Schiex T."/>
            <person name="Segurens B."/>
            <person name="Severin A.J."/>
            <person name="Sherrier D.J."/>
            <person name="Shi R."/>
            <person name="Sims S."/>
            <person name="Singer S.R."/>
            <person name="Sinharoy S."/>
            <person name="Sterck L."/>
            <person name="Viollet A."/>
            <person name="Wang B.B."/>
            <person name="Wang K."/>
            <person name="Wang M."/>
            <person name="Wang X."/>
            <person name="Warfsmann J."/>
            <person name="Weissenbach J."/>
            <person name="White D.D."/>
            <person name="White J.D."/>
            <person name="Wiley G.B."/>
            <person name="Wincker P."/>
            <person name="Xing Y."/>
            <person name="Yang L."/>
            <person name="Yao Z."/>
            <person name="Ying F."/>
            <person name="Zhai J."/>
            <person name="Zhou L."/>
            <person name="Zuber A."/>
            <person name="Denarie J."/>
            <person name="Dixon R.A."/>
            <person name="May G.D."/>
            <person name="Schwartz D.C."/>
            <person name="Rogers J."/>
            <person name="Quetier F."/>
            <person name="Town C.D."/>
            <person name="Roe B.A."/>
        </authorList>
    </citation>
    <scope>NUCLEOTIDE SEQUENCE [LARGE SCALE GENOMIC DNA]</scope>
    <source>
        <strain evidence="1">A17</strain>
        <strain evidence="2 3">cv. Jemalong A17</strain>
    </source>
</reference>
<dbReference type="HOGENOM" id="CLU_2889117_0_0_1"/>
<keyword evidence="3" id="KW-1185">Reference proteome</keyword>
<evidence type="ECO:0000313" key="2">
    <source>
        <dbReference type="EnsemblPlants" id="KEH37718"/>
    </source>
</evidence>
<gene>
    <name evidence="1" type="ordered locus">MTR_2g046040</name>
</gene>
<evidence type="ECO:0000313" key="1">
    <source>
        <dbReference type="EMBL" id="KEH37718.1"/>
    </source>
</evidence>
<accession>A0A072V8M4</accession>
<proteinExistence type="predicted"/>
<reference evidence="1 3" key="2">
    <citation type="journal article" date="2014" name="BMC Genomics">
        <title>An improved genome release (version Mt4.0) for the model legume Medicago truncatula.</title>
        <authorList>
            <person name="Tang H."/>
            <person name="Krishnakumar V."/>
            <person name="Bidwell S."/>
            <person name="Rosen B."/>
            <person name="Chan A."/>
            <person name="Zhou S."/>
            <person name="Gentzbittel L."/>
            <person name="Childs K.L."/>
            <person name="Yandell M."/>
            <person name="Gundlach H."/>
            <person name="Mayer K.F."/>
            <person name="Schwartz D.C."/>
            <person name="Town C.D."/>
        </authorList>
    </citation>
    <scope>GENOME REANNOTATION</scope>
    <source>
        <strain evidence="1">A17</strain>
        <strain evidence="2 3">cv. Jemalong A17</strain>
    </source>
</reference>
<protein>
    <submittedName>
        <fullName evidence="1 2">Uncharacterized protein</fullName>
    </submittedName>
</protein>
<dbReference type="AlphaFoldDB" id="A0A072V8M4"/>
<dbReference type="EnsemblPlants" id="KEH37718">
    <property type="protein sequence ID" value="KEH37718"/>
    <property type="gene ID" value="MTR_2g046040"/>
</dbReference>
<evidence type="ECO:0000313" key="3">
    <source>
        <dbReference type="Proteomes" id="UP000002051"/>
    </source>
</evidence>